<reference evidence="2 3" key="1">
    <citation type="submission" date="2024-08" db="EMBL/GenBank/DDBJ databases">
        <authorList>
            <person name="Ishaq N."/>
        </authorList>
    </citation>
    <scope>NUCLEOTIDE SEQUENCE [LARGE SCALE GENOMIC DNA]</scope>
    <source>
        <strain evidence="2 3">JCM 30400</strain>
    </source>
</reference>
<dbReference type="CDD" id="cd06259">
    <property type="entry name" value="YdcF-like"/>
    <property type="match status" value="1"/>
</dbReference>
<dbReference type="Gene3D" id="3.40.50.620">
    <property type="entry name" value="HUPs"/>
    <property type="match status" value="1"/>
</dbReference>
<comment type="caution">
    <text evidence="2">The sequence shown here is derived from an EMBL/GenBank/DDBJ whole genome shotgun (WGS) entry which is preliminary data.</text>
</comment>
<dbReference type="InterPro" id="IPR051599">
    <property type="entry name" value="Cell_Envelope_Assoc"/>
</dbReference>
<dbReference type="InterPro" id="IPR003848">
    <property type="entry name" value="DUF218"/>
</dbReference>
<dbReference type="RefSeq" id="WP_371844497.1">
    <property type="nucleotide sequence ID" value="NZ_JBGMEL010000018.1"/>
</dbReference>
<dbReference type="PANTHER" id="PTHR30336:SF4">
    <property type="entry name" value="ENVELOPE BIOGENESIS FACTOR ELYC"/>
    <property type="match status" value="1"/>
</dbReference>
<keyword evidence="3" id="KW-1185">Reference proteome</keyword>
<accession>A0ABV4NSX5</accession>
<evidence type="ECO:0000313" key="2">
    <source>
        <dbReference type="EMBL" id="MFA0792094.1"/>
    </source>
</evidence>
<evidence type="ECO:0000259" key="1">
    <source>
        <dbReference type="Pfam" id="PF02698"/>
    </source>
</evidence>
<dbReference type="Pfam" id="PF02698">
    <property type="entry name" value="DUF218"/>
    <property type="match status" value="1"/>
</dbReference>
<dbReference type="EMBL" id="JBGMEL010000018">
    <property type="protein sequence ID" value="MFA0792094.1"/>
    <property type="molecule type" value="Genomic_DNA"/>
</dbReference>
<dbReference type="InterPro" id="IPR014729">
    <property type="entry name" value="Rossmann-like_a/b/a_fold"/>
</dbReference>
<proteinExistence type="predicted"/>
<protein>
    <submittedName>
        <fullName evidence="2">YdcF family protein</fullName>
    </submittedName>
</protein>
<evidence type="ECO:0000313" key="3">
    <source>
        <dbReference type="Proteomes" id="UP001569414"/>
    </source>
</evidence>
<sequence>MSLPLAIFSFTLLWFSGTPAFSGWLGKCLGTVPDLPARAPAPQAVVILGGGSYRDGESGSERLSAPSLERVLWAVQNAPEGMPILVSGGRVHPNKRATEAQLMVDLLESELSRPVSWRDDCSRTTAENAVNSAEILRSSGVESIVLATHWWHMPRAAAVFTRAGLQVQPLPVGSVSELLPRARDEVRRWIPSAAALLCTQIYWRELLAQAWYQLRPLPEAGRC</sequence>
<dbReference type="Proteomes" id="UP001569414">
    <property type="component" value="Unassembled WGS sequence"/>
</dbReference>
<dbReference type="PANTHER" id="PTHR30336">
    <property type="entry name" value="INNER MEMBRANE PROTEIN, PROBABLE PERMEASE"/>
    <property type="match status" value="1"/>
</dbReference>
<gene>
    <name evidence="2" type="ORF">ACCI51_16210</name>
</gene>
<name>A0ABV4NSX5_9GAMM</name>
<organism evidence="2 3">
    <name type="scientific">Microbulbifer echini</name>
    <dbReference type="NCBI Taxonomy" id="1529067"/>
    <lineage>
        <taxon>Bacteria</taxon>
        <taxon>Pseudomonadati</taxon>
        <taxon>Pseudomonadota</taxon>
        <taxon>Gammaproteobacteria</taxon>
        <taxon>Cellvibrionales</taxon>
        <taxon>Microbulbiferaceae</taxon>
        <taxon>Microbulbifer</taxon>
    </lineage>
</organism>
<feature type="domain" description="DUF218" evidence="1">
    <location>
        <begin position="43"/>
        <end position="207"/>
    </location>
</feature>